<organism evidence="1">
    <name type="scientific">marine sediment metagenome</name>
    <dbReference type="NCBI Taxonomy" id="412755"/>
    <lineage>
        <taxon>unclassified sequences</taxon>
        <taxon>metagenomes</taxon>
        <taxon>ecological metagenomes</taxon>
    </lineage>
</organism>
<reference evidence="1" key="1">
    <citation type="journal article" date="2014" name="Front. Microbiol.">
        <title>High frequency of phylogenetically diverse reductive dehalogenase-homologous genes in deep subseafloor sedimentary metagenomes.</title>
        <authorList>
            <person name="Kawai M."/>
            <person name="Futagami T."/>
            <person name="Toyoda A."/>
            <person name="Takaki Y."/>
            <person name="Nishi S."/>
            <person name="Hori S."/>
            <person name="Arai W."/>
            <person name="Tsubouchi T."/>
            <person name="Morono Y."/>
            <person name="Uchiyama I."/>
            <person name="Ito T."/>
            <person name="Fujiyama A."/>
            <person name="Inagaki F."/>
            <person name="Takami H."/>
        </authorList>
    </citation>
    <scope>NUCLEOTIDE SEQUENCE</scope>
    <source>
        <strain evidence="1">Expedition CK06-06</strain>
    </source>
</reference>
<comment type="caution">
    <text evidence="1">The sequence shown here is derived from an EMBL/GenBank/DDBJ whole genome shotgun (WGS) entry which is preliminary data.</text>
</comment>
<dbReference type="AlphaFoldDB" id="X0Z800"/>
<proteinExistence type="predicted"/>
<sequence>MATRIIELALPSNLPLLGTELMEMSEGGILSVKVAVNEALTRLYADTTAIVTATQTGLRSELDAFVFSDKVGNDGVVINSGGSVELYYSGVKVLETDATGINVIGDIHCDDLFTSGDTIHVGSGQIKSTAGNVELLYNGSQRFETINGGARVNTIGTVTLDITGSGQTAIIDVVSGSGTRTLSLRANGKTLLTGIEDGGVSLYNNELKAAESTNDGFNIYEPANNARYLRIDVEDGFTNLRSIQNSSISNCMSSGRSVAIPRSYSEPQSYVSL</sequence>
<dbReference type="EMBL" id="BART01008671">
    <property type="protein sequence ID" value="GAG56473.1"/>
    <property type="molecule type" value="Genomic_DNA"/>
</dbReference>
<gene>
    <name evidence="1" type="ORF">S01H4_19444</name>
</gene>
<evidence type="ECO:0000313" key="1">
    <source>
        <dbReference type="EMBL" id="GAG56473.1"/>
    </source>
</evidence>
<protein>
    <submittedName>
        <fullName evidence="1">Uncharacterized protein</fullName>
    </submittedName>
</protein>
<accession>X0Z800</accession>
<name>X0Z800_9ZZZZ</name>